<proteinExistence type="predicted"/>
<dbReference type="EMBL" id="MN738881">
    <property type="protein sequence ID" value="QHT29692.1"/>
    <property type="molecule type" value="Genomic_DNA"/>
</dbReference>
<sequence length="61" mass="5781">MEVTDAVVFGAGAADAVMVVAGDAVVFGAGAVVAGVAEGVATKVMIGAVVTVAEDIFNVNG</sequence>
<accession>A0A6C0ELU9</accession>
<reference evidence="1" key="1">
    <citation type="journal article" date="2020" name="Nature">
        <title>Giant virus diversity and host interactions through global metagenomics.</title>
        <authorList>
            <person name="Schulz F."/>
            <person name="Roux S."/>
            <person name="Paez-Espino D."/>
            <person name="Jungbluth S."/>
            <person name="Walsh D.A."/>
            <person name="Denef V.J."/>
            <person name="McMahon K.D."/>
            <person name="Konstantinidis K.T."/>
            <person name="Eloe-Fadrosh E.A."/>
            <person name="Kyrpides N.C."/>
            <person name="Woyke T."/>
        </authorList>
    </citation>
    <scope>NUCLEOTIDE SEQUENCE</scope>
    <source>
        <strain evidence="1">GVMAG-M-3300009068-24</strain>
    </source>
</reference>
<protein>
    <submittedName>
        <fullName evidence="1">Uncharacterized protein</fullName>
    </submittedName>
</protein>
<name>A0A6C0ELU9_9ZZZZ</name>
<dbReference type="AlphaFoldDB" id="A0A6C0ELU9"/>
<organism evidence="1">
    <name type="scientific">viral metagenome</name>
    <dbReference type="NCBI Taxonomy" id="1070528"/>
    <lineage>
        <taxon>unclassified sequences</taxon>
        <taxon>metagenomes</taxon>
        <taxon>organismal metagenomes</taxon>
    </lineage>
</organism>
<evidence type="ECO:0000313" key="1">
    <source>
        <dbReference type="EMBL" id="QHT29692.1"/>
    </source>
</evidence>